<dbReference type="PROSITE" id="PS50112">
    <property type="entry name" value="PAS"/>
    <property type="match status" value="1"/>
</dbReference>
<accession>A0A1G5RZF3</accession>
<dbReference type="GO" id="GO:0071111">
    <property type="term" value="F:cyclic-guanylate-specific phosphodiesterase activity"/>
    <property type="evidence" value="ECO:0007669"/>
    <property type="project" value="InterPro"/>
</dbReference>
<dbReference type="PROSITE" id="PS50883">
    <property type="entry name" value="EAL"/>
    <property type="match status" value="1"/>
</dbReference>
<dbReference type="SMART" id="SM00052">
    <property type="entry name" value="EAL"/>
    <property type="match status" value="1"/>
</dbReference>
<dbReference type="AlphaFoldDB" id="A0A1G5RZF3"/>
<dbReference type="InterPro" id="IPR013655">
    <property type="entry name" value="PAS_fold_3"/>
</dbReference>
<dbReference type="PROSITE" id="PS50887">
    <property type="entry name" value="GGDEF"/>
    <property type="match status" value="1"/>
</dbReference>
<evidence type="ECO:0000259" key="1">
    <source>
        <dbReference type="PROSITE" id="PS50112"/>
    </source>
</evidence>
<sequence length="720" mass="82032">MDKYNFDESEKRVLERLNIAMAIYQYIDKRVVTVLVTDGMCKLMGMEREDVIALLDEDMYKDTHPDDKARVADAALKFAAGGDNYDCVYRTMSKYTNDYVILHAHGEHFFTPSGLMLSATIYMVEGLNGDNPLTEKLASNFNDIMTKESLIRDNFYDTLTGLPNMSYFLQLAEAGGRRYRKDGYTPAMVFFDLTGMKYFNEKYGLREGDNLLIATSIILKKYFSNENCGRMGSDHFAVYTKMEGLEETLNKIFEDMKYANEGRSVPVHVGIYSDAFEEISAASAFDRAKIASDKEKGAYVSKFSYYDVNIHASSTNYEYVINNFEKAMEEGWIRPYYQQIIRAINGQACDEEALARWIDPVKGLIPPQHFIYILEDIKLIHKLDLYILECVLRDLEEVERKGYPIVPVSINLSKYDFQLCDIVEEIAKRVEASSITPDKITIEITESVSSLETEFVIEQIRRFHDAGFKVWMDDFGSGYSSLNMLQKFDVDLIKFDMSFMREFATSKKTHVIITQLIQMARKLGIDTVVEGVETADQVKFLREVGAGKLQGFHFAKPIPLEEWYTIIEANVGNIIEHEAEVEYYDAITRTNVMSPDVTADVNWTGNEFLGQIPTGILELRGDSLFVVRYNKAFAQFLVKLGYIEQSDLGHIMIKQKSLPSQRFLDTVSVTDTKDWVLVENACEAGLLMDVFIKRIGQNPVNNNIAFAVSVISIKNDSASV</sequence>
<dbReference type="PANTHER" id="PTHR33121:SF70">
    <property type="entry name" value="SIGNALING PROTEIN YKOW"/>
    <property type="match status" value="1"/>
</dbReference>
<dbReference type="Pfam" id="PF00990">
    <property type="entry name" value="GGDEF"/>
    <property type="match status" value="1"/>
</dbReference>
<evidence type="ECO:0000313" key="5">
    <source>
        <dbReference type="Proteomes" id="UP000199428"/>
    </source>
</evidence>
<dbReference type="Gene3D" id="3.20.20.450">
    <property type="entry name" value="EAL domain"/>
    <property type="match status" value="1"/>
</dbReference>
<feature type="domain" description="EAL" evidence="2">
    <location>
        <begin position="317"/>
        <end position="571"/>
    </location>
</feature>
<dbReference type="InterPro" id="IPR000014">
    <property type="entry name" value="PAS"/>
</dbReference>
<dbReference type="SUPFAM" id="SSF55073">
    <property type="entry name" value="Nucleotide cyclase"/>
    <property type="match status" value="1"/>
</dbReference>
<dbReference type="Proteomes" id="UP000199428">
    <property type="component" value="Unassembled WGS sequence"/>
</dbReference>
<dbReference type="SUPFAM" id="SSF141868">
    <property type="entry name" value="EAL domain-like"/>
    <property type="match status" value="1"/>
</dbReference>
<dbReference type="SMART" id="SM00267">
    <property type="entry name" value="GGDEF"/>
    <property type="match status" value="1"/>
</dbReference>
<dbReference type="PANTHER" id="PTHR33121">
    <property type="entry name" value="CYCLIC DI-GMP PHOSPHODIESTERASE PDEF"/>
    <property type="match status" value="1"/>
</dbReference>
<dbReference type="InterPro" id="IPR000160">
    <property type="entry name" value="GGDEF_dom"/>
</dbReference>
<protein>
    <submittedName>
        <fullName evidence="4">Diguanylate cyclase (GGDEF) domain-containing protein</fullName>
    </submittedName>
</protein>
<name>A0A1G5RZF3_PSEXY</name>
<feature type="domain" description="PAS" evidence="1">
    <location>
        <begin position="9"/>
        <end position="83"/>
    </location>
</feature>
<organism evidence="4 5">
    <name type="scientific">Pseudobutyrivibrio xylanivorans</name>
    <dbReference type="NCBI Taxonomy" id="185007"/>
    <lineage>
        <taxon>Bacteria</taxon>
        <taxon>Bacillati</taxon>
        <taxon>Bacillota</taxon>
        <taxon>Clostridia</taxon>
        <taxon>Lachnospirales</taxon>
        <taxon>Lachnospiraceae</taxon>
        <taxon>Pseudobutyrivibrio</taxon>
    </lineage>
</organism>
<feature type="domain" description="GGDEF" evidence="3">
    <location>
        <begin position="184"/>
        <end position="308"/>
    </location>
</feature>
<evidence type="ECO:0000259" key="2">
    <source>
        <dbReference type="PROSITE" id="PS50883"/>
    </source>
</evidence>
<dbReference type="InterPro" id="IPR035919">
    <property type="entry name" value="EAL_sf"/>
</dbReference>
<dbReference type="CDD" id="cd01948">
    <property type="entry name" value="EAL"/>
    <property type="match status" value="1"/>
</dbReference>
<dbReference type="Pfam" id="PF08447">
    <property type="entry name" value="PAS_3"/>
    <property type="match status" value="1"/>
</dbReference>
<gene>
    <name evidence="4" type="ORF">SAMN02910350_01772</name>
</gene>
<dbReference type="InterPro" id="IPR043128">
    <property type="entry name" value="Rev_trsase/Diguanyl_cyclase"/>
</dbReference>
<dbReference type="Pfam" id="PF00563">
    <property type="entry name" value="EAL"/>
    <property type="match status" value="1"/>
</dbReference>
<dbReference type="InterPro" id="IPR029787">
    <property type="entry name" value="Nucleotide_cyclase"/>
</dbReference>
<dbReference type="EMBL" id="FMWK01000008">
    <property type="protein sequence ID" value="SCZ79393.1"/>
    <property type="molecule type" value="Genomic_DNA"/>
</dbReference>
<dbReference type="InterPro" id="IPR035965">
    <property type="entry name" value="PAS-like_dom_sf"/>
</dbReference>
<dbReference type="Gene3D" id="3.30.70.270">
    <property type="match status" value="1"/>
</dbReference>
<dbReference type="InterPro" id="IPR001633">
    <property type="entry name" value="EAL_dom"/>
</dbReference>
<proteinExistence type="predicted"/>
<dbReference type="Gene3D" id="3.30.450.20">
    <property type="entry name" value="PAS domain"/>
    <property type="match status" value="1"/>
</dbReference>
<dbReference type="NCBIfam" id="TIGR00254">
    <property type="entry name" value="GGDEF"/>
    <property type="match status" value="1"/>
</dbReference>
<dbReference type="InterPro" id="IPR050706">
    <property type="entry name" value="Cyclic-di-GMP_PDE-like"/>
</dbReference>
<evidence type="ECO:0000313" key="4">
    <source>
        <dbReference type="EMBL" id="SCZ79393.1"/>
    </source>
</evidence>
<dbReference type="RefSeq" id="WP_090162828.1">
    <property type="nucleotide sequence ID" value="NZ_FMWK01000008.1"/>
</dbReference>
<dbReference type="SUPFAM" id="SSF55785">
    <property type="entry name" value="PYP-like sensor domain (PAS domain)"/>
    <property type="match status" value="1"/>
</dbReference>
<evidence type="ECO:0000259" key="3">
    <source>
        <dbReference type="PROSITE" id="PS50887"/>
    </source>
</evidence>
<reference evidence="4 5" key="1">
    <citation type="submission" date="2016-10" db="EMBL/GenBank/DDBJ databases">
        <authorList>
            <person name="de Groot N.N."/>
        </authorList>
    </citation>
    <scope>NUCLEOTIDE SEQUENCE [LARGE SCALE GENOMIC DNA]</scope>
    <source>
        <strain evidence="4 5">DSM 10317</strain>
    </source>
</reference>